<protein>
    <submittedName>
        <fullName evidence="2">Uncharacterized protein</fullName>
    </submittedName>
</protein>
<accession>A0A914VQF9</accession>
<organism evidence="1 2">
    <name type="scientific">Plectus sambesii</name>
    <dbReference type="NCBI Taxonomy" id="2011161"/>
    <lineage>
        <taxon>Eukaryota</taxon>
        <taxon>Metazoa</taxon>
        <taxon>Ecdysozoa</taxon>
        <taxon>Nematoda</taxon>
        <taxon>Chromadorea</taxon>
        <taxon>Plectida</taxon>
        <taxon>Plectina</taxon>
        <taxon>Plectoidea</taxon>
        <taxon>Plectidae</taxon>
        <taxon>Plectus</taxon>
    </lineage>
</organism>
<sequence>MPNYDMLSMNLSSAPPPCRHRNHVHSTDWREMLNIVRFRRRAASLSHPRPRLPTVSHTVHGRSRLTSITSNHVSLSGVWLALTDGCKSRLLSLGLIACVRLMALFGGGFH</sequence>
<dbReference type="Proteomes" id="UP000887566">
    <property type="component" value="Unplaced"/>
</dbReference>
<dbReference type="AlphaFoldDB" id="A0A914VQF9"/>
<name>A0A914VQF9_9BILA</name>
<proteinExistence type="predicted"/>
<dbReference type="WBParaSite" id="PSAMB.scaffold223size64209.g3510.t1">
    <property type="protein sequence ID" value="PSAMB.scaffold223size64209.g3510.t1"/>
    <property type="gene ID" value="PSAMB.scaffold223size64209.g3510"/>
</dbReference>
<evidence type="ECO:0000313" key="2">
    <source>
        <dbReference type="WBParaSite" id="PSAMB.scaffold223size64209.g3510.t1"/>
    </source>
</evidence>
<evidence type="ECO:0000313" key="1">
    <source>
        <dbReference type="Proteomes" id="UP000887566"/>
    </source>
</evidence>
<reference evidence="2" key="1">
    <citation type="submission" date="2022-11" db="UniProtKB">
        <authorList>
            <consortium name="WormBaseParasite"/>
        </authorList>
    </citation>
    <scope>IDENTIFICATION</scope>
</reference>
<keyword evidence="1" id="KW-1185">Reference proteome</keyword>